<evidence type="ECO:0000313" key="4">
    <source>
        <dbReference type="Proteomes" id="UP000746503"/>
    </source>
</evidence>
<dbReference type="RefSeq" id="WP_167934397.1">
    <property type="nucleotide sequence ID" value="NZ_JAAVJB010000148.1"/>
</dbReference>
<feature type="chain" id="PRO_5045657360" evidence="2">
    <location>
        <begin position="22"/>
        <end position="149"/>
    </location>
</feature>
<feature type="signal peptide" evidence="2">
    <location>
        <begin position="1"/>
        <end position="21"/>
    </location>
</feature>
<reference evidence="3 4" key="1">
    <citation type="submission" date="2020-03" db="EMBL/GenBank/DDBJ databases">
        <title>Draft genome of Streptomyces sp. ventii, isolated from the Axial Seamount in the Pacific Ocean, and resequencing of the two type strains Streptomyces lonarensis strain NCL 716 and Streptomyces bohaiensis strain 11A07.</title>
        <authorList>
            <person name="Loughran R.M."/>
            <person name="Pfannmuller K.M."/>
            <person name="Wasson B.J."/>
            <person name="Deadmond M.C."/>
            <person name="Paddock B.E."/>
            <person name="Koyack M.J."/>
            <person name="Gallegos D.A."/>
            <person name="Mitchell E.A."/>
            <person name="Ushijima B."/>
            <person name="Saw J.H."/>
            <person name="Mcphail K.L."/>
            <person name="Videau P."/>
        </authorList>
    </citation>
    <scope>NUCLEOTIDE SEQUENCE [LARGE SCALE GENOMIC DNA]</scope>
    <source>
        <strain evidence="4">5675061</strain>
    </source>
</reference>
<dbReference type="PROSITE" id="PS51257">
    <property type="entry name" value="PROKAR_LIPOPROTEIN"/>
    <property type="match status" value="1"/>
</dbReference>
<dbReference type="Proteomes" id="UP000746503">
    <property type="component" value="Unassembled WGS sequence"/>
</dbReference>
<dbReference type="InterPro" id="IPR025341">
    <property type="entry name" value="DUF4247"/>
</dbReference>
<evidence type="ECO:0000313" key="3">
    <source>
        <dbReference type="EMBL" id="NJP67884.1"/>
    </source>
</evidence>
<comment type="caution">
    <text evidence="3">The sequence shown here is derived from an EMBL/GenBank/DDBJ whole genome shotgun (WGS) entry which is preliminary data.</text>
</comment>
<organism evidence="3 4">
    <name type="scientific">Streptomyces spiramenti</name>
    <dbReference type="NCBI Taxonomy" id="2720606"/>
    <lineage>
        <taxon>Bacteria</taxon>
        <taxon>Bacillati</taxon>
        <taxon>Actinomycetota</taxon>
        <taxon>Actinomycetes</taxon>
        <taxon>Kitasatosporales</taxon>
        <taxon>Streptomycetaceae</taxon>
        <taxon>Streptomyces</taxon>
    </lineage>
</organism>
<proteinExistence type="predicted"/>
<dbReference type="EMBL" id="JAAVJB010000148">
    <property type="protein sequence ID" value="NJP67884.1"/>
    <property type="molecule type" value="Genomic_DNA"/>
</dbReference>
<accession>A0ABX1AL90</accession>
<name>A0ABX1AL90_9ACTN</name>
<sequence length="149" mass="15251">MRARRAAAAVAVTLTMMLLTACGGGSGGGSYNEVPRSYIGETYSRSGSHWTAANMSPSQVATDIDRNTTAGSRVNKPNRVYLRYHNHVVRVNSATGGGSRIEVSPYRTAHRTWNSDIGTVWPVPGPSGNGGGGAGGGGGFRGGGPGSGK</sequence>
<evidence type="ECO:0000256" key="2">
    <source>
        <dbReference type="SAM" id="SignalP"/>
    </source>
</evidence>
<dbReference type="Pfam" id="PF14042">
    <property type="entry name" value="DUF4247"/>
    <property type="match status" value="1"/>
</dbReference>
<feature type="compositionally biased region" description="Gly residues" evidence="1">
    <location>
        <begin position="127"/>
        <end position="149"/>
    </location>
</feature>
<gene>
    <name evidence="3" type="ORF">HCJ92_16660</name>
</gene>
<feature type="region of interest" description="Disordered" evidence="1">
    <location>
        <begin position="125"/>
        <end position="149"/>
    </location>
</feature>
<protein>
    <submittedName>
        <fullName evidence="3">DUF4247 domain-containing protein</fullName>
    </submittedName>
</protein>
<evidence type="ECO:0000256" key="1">
    <source>
        <dbReference type="SAM" id="MobiDB-lite"/>
    </source>
</evidence>
<keyword evidence="2" id="KW-0732">Signal</keyword>
<keyword evidence="4" id="KW-1185">Reference proteome</keyword>